<feature type="region of interest" description="Disordered" evidence="1">
    <location>
        <begin position="178"/>
        <end position="321"/>
    </location>
</feature>
<feature type="compositionally biased region" description="Polar residues" evidence="1">
    <location>
        <begin position="96"/>
        <end position="124"/>
    </location>
</feature>
<protein>
    <submittedName>
        <fullName evidence="2">Uncharacterized protein</fullName>
    </submittedName>
</protein>
<gene>
    <name evidence="2" type="ORF">Spa11_03200</name>
</gene>
<reference evidence="2 3" key="1">
    <citation type="submission" date="2019-02" db="EMBL/GenBank/DDBJ databases">
        <title>Deep-cultivation of Planctomycetes and their phenomic and genomic characterization uncovers novel biology.</title>
        <authorList>
            <person name="Wiegand S."/>
            <person name="Jogler M."/>
            <person name="Boedeker C."/>
            <person name="Pinto D."/>
            <person name="Vollmers J."/>
            <person name="Rivas-Marin E."/>
            <person name="Kohn T."/>
            <person name="Peeters S.H."/>
            <person name="Heuer A."/>
            <person name="Rast P."/>
            <person name="Oberbeckmann S."/>
            <person name="Bunk B."/>
            <person name="Jeske O."/>
            <person name="Meyerdierks A."/>
            <person name="Storesund J.E."/>
            <person name="Kallscheuer N."/>
            <person name="Luecker S."/>
            <person name="Lage O.M."/>
            <person name="Pohl T."/>
            <person name="Merkel B.J."/>
            <person name="Hornburger P."/>
            <person name="Mueller R.-W."/>
            <person name="Bruemmer F."/>
            <person name="Labrenz M."/>
            <person name="Spormann A.M."/>
            <person name="Op den Camp H."/>
            <person name="Overmann J."/>
            <person name="Amann R."/>
            <person name="Jetten M.S.M."/>
            <person name="Mascher T."/>
            <person name="Medema M.H."/>
            <person name="Devos D.P."/>
            <person name="Kaster A.-K."/>
            <person name="Ovreas L."/>
            <person name="Rohde M."/>
            <person name="Galperin M.Y."/>
            <person name="Jogler C."/>
        </authorList>
    </citation>
    <scope>NUCLEOTIDE SEQUENCE [LARGE SCALE GENOMIC DNA]</scope>
    <source>
        <strain evidence="2 3">Spa11</strain>
    </source>
</reference>
<evidence type="ECO:0000313" key="2">
    <source>
        <dbReference type="EMBL" id="QDV72148.1"/>
    </source>
</evidence>
<dbReference type="EMBL" id="CP036349">
    <property type="protein sequence ID" value="QDV72148.1"/>
    <property type="molecule type" value="Genomic_DNA"/>
</dbReference>
<dbReference type="AlphaFoldDB" id="A0A518K2W2"/>
<dbReference type="RefSeq" id="WP_145105894.1">
    <property type="nucleotide sequence ID" value="NZ_CP036349.1"/>
</dbReference>
<feature type="region of interest" description="Disordered" evidence="1">
    <location>
        <begin position="63"/>
        <end position="152"/>
    </location>
</feature>
<feature type="compositionally biased region" description="Basic and acidic residues" evidence="1">
    <location>
        <begin position="266"/>
        <end position="304"/>
    </location>
</feature>
<proteinExistence type="predicted"/>
<evidence type="ECO:0000256" key="1">
    <source>
        <dbReference type="SAM" id="MobiDB-lite"/>
    </source>
</evidence>
<organism evidence="2 3">
    <name type="scientific">Botrimarina mediterranea</name>
    <dbReference type="NCBI Taxonomy" id="2528022"/>
    <lineage>
        <taxon>Bacteria</taxon>
        <taxon>Pseudomonadati</taxon>
        <taxon>Planctomycetota</taxon>
        <taxon>Planctomycetia</taxon>
        <taxon>Pirellulales</taxon>
        <taxon>Lacipirellulaceae</taxon>
        <taxon>Botrimarina</taxon>
    </lineage>
</organism>
<accession>A0A518K2W2</accession>
<dbReference type="Proteomes" id="UP000316426">
    <property type="component" value="Chromosome"/>
</dbReference>
<sequence>MRNGIFAVVALTMGGVVQADPPSQQPVPQQFVEDLSELRQQVGPSPSTQAEFAQAIRDVAEKRRAAGGMWSDSATEPSGEAWIADGAPQPMPQPTRNPWNAFESQSPRGYVTPVNNPYQAPYSQPVSPPHQGPHPGHHAGPRPPKVLLEDSAFDLERMAHELDKAELYEEADALRDAADRLRQTARRQNQTAPRQGKPADNFPALQELPGPSPDATEHPHAAERARRAVQEANERVRQMERQVSEMEARIERQAAETRRRLQQLQERARGGTKSDERERQEALEGLLRPRERRPDRSGGDRSELPPRGVYGGPTDPPPPPS</sequence>
<keyword evidence="3" id="KW-1185">Reference proteome</keyword>
<dbReference type="KEGG" id="bmei:Spa11_03200"/>
<name>A0A518K2W2_9BACT</name>
<feature type="compositionally biased region" description="Basic and acidic residues" evidence="1">
    <location>
        <begin position="215"/>
        <end position="259"/>
    </location>
</feature>
<evidence type="ECO:0000313" key="3">
    <source>
        <dbReference type="Proteomes" id="UP000316426"/>
    </source>
</evidence>